<keyword evidence="2" id="KW-1185">Reference proteome</keyword>
<name>A0A9P0H191_NEZVI</name>
<dbReference type="Proteomes" id="UP001152798">
    <property type="component" value="Chromosome 3"/>
</dbReference>
<evidence type="ECO:0000313" key="1">
    <source>
        <dbReference type="EMBL" id="CAH1395219.1"/>
    </source>
</evidence>
<evidence type="ECO:0000313" key="2">
    <source>
        <dbReference type="Proteomes" id="UP001152798"/>
    </source>
</evidence>
<dbReference type="AlphaFoldDB" id="A0A9P0H191"/>
<organism evidence="1 2">
    <name type="scientific">Nezara viridula</name>
    <name type="common">Southern green stink bug</name>
    <name type="synonym">Cimex viridulus</name>
    <dbReference type="NCBI Taxonomy" id="85310"/>
    <lineage>
        <taxon>Eukaryota</taxon>
        <taxon>Metazoa</taxon>
        <taxon>Ecdysozoa</taxon>
        <taxon>Arthropoda</taxon>
        <taxon>Hexapoda</taxon>
        <taxon>Insecta</taxon>
        <taxon>Pterygota</taxon>
        <taxon>Neoptera</taxon>
        <taxon>Paraneoptera</taxon>
        <taxon>Hemiptera</taxon>
        <taxon>Heteroptera</taxon>
        <taxon>Panheteroptera</taxon>
        <taxon>Pentatomomorpha</taxon>
        <taxon>Pentatomoidea</taxon>
        <taxon>Pentatomidae</taxon>
        <taxon>Pentatominae</taxon>
        <taxon>Nezara</taxon>
    </lineage>
</organism>
<accession>A0A9P0H191</accession>
<sequence>MNVEKINDIFDEIKGRNGNRTKNNDRTLHTLPEDKRSQKKHKRYAQIAAEIGTSLCLNLSLSANTMNLVDLQAADKPQPTVMYEAKAKTYEPCAATSWSAFPAGSTVPNLKGWERDKRETVKSRHKRGCGGGEVKLTHTATIAVTRALIGQHNIVITGGRGPIEARGHILKISCLSRSHRSTLGCP</sequence>
<protein>
    <submittedName>
        <fullName evidence="1">Uncharacterized protein</fullName>
    </submittedName>
</protein>
<reference evidence="1" key="1">
    <citation type="submission" date="2022-01" db="EMBL/GenBank/DDBJ databases">
        <authorList>
            <person name="King R."/>
        </authorList>
    </citation>
    <scope>NUCLEOTIDE SEQUENCE</scope>
</reference>
<dbReference type="EMBL" id="OV725079">
    <property type="protein sequence ID" value="CAH1395219.1"/>
    <property type="molecule type" value="Genomic_DNA"/>
</dbReference>
<proteinExistence type="predicted"/>
<gene>
    <name evidence="1" type="ORF">NEZAVI_LOCUS5531</name>
</gene>